<reference evidence="1" key="1">
    <citation type="submission" date="2022-06" db="EMBL/GenBank/DDBJ databases">
        <title>Phylogenomic reconstructions and comparative analyses of Kickxellomycotina fungi.</title>
        <authorList>
            <person name="Reynolds N.K."/>
            <person name="Stajich J.E."/>
            <person name="Barry K."/>
            <person name="Grigoriev I.V."/>
            <person name="Crous P."/>
            <person name="Smith M.E."/>
        </authorList>
    </citation>
    <scope>NUCLEOTIDE SEQUENCE</scope>
    <source>
        <strain evidence="1">RSA 2271</strain>
    </source>
</reference>
<name>A0ACC1HUZ3_9FUNG</name>
<evidence type="ECO:0000313" key="1">
    <source>
        <dbReference type="EMBL" id="KAJ1679471.1"/>
    </source>
</evidence>
<sequence length="134" mass="14269">MSKSTSFRRATMSRQVRLPPATRLSTHKAQALISTGVPSLDDILGGGLPVGSILLIEEDRQSEYSRILFSYFISQGIAATHKVCIASAEMGDIKSTLLPKLPGWGGERQGHVSNNNDESGAKAGSPAKDKETGD</sequence>
<dbReference type="Proteomes" id="UP001145114">
    <property type="component" value="Unassembled WGS sequence"/>
</dbReference>
<keyword evidence="2" id="KW-1185">Reference proteome</keyword>
<proteinExistence type="predicted"/>
<protein>
    <submittedName>
        <fullName evidence="1">Elongator subunit elp4</fullName>
    </submittedName>
</protein>
<dbReference type="EMBL" id="JAMZIH010000361">
    <property type="protein sequence ID" value="KAJ1679471.1"/>
    <property type="molecule type" value="Genomic_DNA"/>
</dbReference>
<comment type="caution">
    <text evidence="1">The sequence shown here is derived from an EMBL/GenBank/DDBJ whole genome shotgun (WGS) entry which is preliminary data.</text>
</comment>
<organism evidence="1 2">
    <name type="scientific">Spiromyces aspiralis</name>
    <dbReference type="NCBI Taxonomy" id="68401"/>
    <lineage>
        <taxon>Eukaryota</taxon>
        <taxon>Fungi</taxon>
        <taxon>Fungi incertae sedis</taxon>
        <taxon>Zoopagomycota</taxon>
        <taxon>Kickxellomycotina</taxon>
        <taxon>Kickxellomycetes</taxon>
        <taxon>Kickxellales</taxon>
        <taxon>Kickxellaceae</taxon>
        <taxon>Spiromyces</taxon>
    </lineage>
</organism>
<gene>
    <name evidence="1" type="primary">ELP4</name>
    <name evidence="1" type="ORF">EV182_001982</name>
</gene>
<feature type="non-terminal residue" evidence="1">
    <location>
        <position position="134"/>
    </location>
</feature>
<accession>A0ACC1HUZ3</accession>
<evidence type="ECO:0000313" key="2">
    <source>
        <dbReference type="Proteomes" id="UP001145114"/>
    </source>
</evidence>